<feature type="compositionally biased region" description="Low complexity" evidence="8">
    <location>
        <begin position="172"/>
        <end position="182"/>
    </location>
</feature>
<feature type="compositionally biased region" description="Basic and acidic residues" evidence="8">
    <location>
        <begin position="29"/>
        <end position="39"/>
    </location>
</feature>
<dbReference type="EMBL" id="CP029159">
    <property type="protein sequence ID" value="QKM68691.1"/>
    <property type="molecule type" value="Genomic_DNA"/>
</dbReference>
<dbReference type="InterPro" id="IPR036688">
    <property type="entry name" value="MoeA_C_domain_IV_sf"/>
</dbReference>
<keyword evidence="7" id="KW-0808">Transferase</keyword>
<feature type="compositionally biased region" description="Basic and acidic residues" evidence="8">
    <location>
        <begin position="187"/>
        <end position="210"/>
    </location>
</feature>
<comment type="cofactor">
    <cofactor evidence="7">
        <name>Mg(2+)</name>
        <dbReference type="ChEBI" id="CHEBI:18420"/>
    </cofactor>
</comment>
<keyword evidence="7" id="KW-0479">Metal-binding</keyword>
<dbReference type="InterPro" id="IPR001453">
    <property type="entry name" value="MoaB/Mog_dom"/>
</dbReference>
<dbReference type="Pfam" id="PF03453">
    <property type="entry name" value="MoeA_N"/>
    <property type="match status" value="1"/>
</dbReference>
<dbReference type="GO" id="GO:0061599">
    <property type="term" value="F:molybdopterin molybdotransferase activity"/>
    <property type="evidence" value="ECO:0007669"/>
    <property type="project" value="UniProtKB-UniRule"/>
</dbReference>
<gene>
    <name evidence="10" type="ORF">STSU_017415</name>
</gene>
<keyword evidence="4 7" id="KW-0500">Molybdenum</keyword>
<dbReference type="Gene3D" id="2.170.190.11">
    <property type="entry name" value="Molybdopterin biosynthesis moea protein, domain 3"/>
    <property type="match status" value="1"/>
</dbReference>
<evidence type="ECO:0000256" key="5">
    <source>
        <dbReference type="ARBA" id="ARBA00023150"/>
    </source>
</evidence>
<evidence type="ECO:0000259" key="9">
    <source>
        <dbReference type="SMART" id="SM00852"/>
    </source>
</evidence>
<feature type="compositionally biased region" description="Pro residues" evidence="8">
    <location>
        <begin position="158"/>
        <end position="171"/>
    </location>
</feature>
<feature type="domain" description="MoaB/Mog" evidence="9">
    <location>
        <begin position="363"/>
        <end position="502"/>
    </location>
</feature>
<comment type="similarity">
    <text evidence="3 7">Belongs to the MoeA family.</text>
</comment>
<reference evidence="10 11" key="1">
    <citation type="journal article" date="2012" name="J. Bacteriol.">
        <title>Draft genome of Streptomyces tsukubaensis NRRL 18488, the producer of the clinically important immunosuppressant tacrolimus (FK506).</title>
        <authorList>
            <person name="Barreiro C."/>
            <person name="Prieto C."/>
            <person name="Sola-Landa A."/>
            <person name="Solera E."/>
            <person name="Martinez-Castro M."/>
            <person name="Perez-Redondo R."/>
            <person name="Garcia-Estrada C."/>
            <person name="Aparicio J.F."/>
            <person name="Fernandez-Martinez L.T."/>
            <person name="Santos-Aberturas J."/>
            <person name="Salehi-Najafabadi Z."/>
            <person name="Rodriguez-Garcia A."/>
            <person name="Tauch A."/>
            <person name="Martin J.F."/>
        </authorList>
    </citation>
    <scope>NUCLEOTIDE SEQUENCE [LARGE SCALE GENOMIC DNA]</scope>
    <source>
        <strain evidence="11">DSM 42081 / NBRC 108919 / NRRL 18488 / 9993</strain>
    </source>
</reference>
<keyword evidence="11" id="KW-1185">Reference proteome</keyword>
<dbReference type="SUPFAM" id="SSF63867">
    <property type="entry name" value="MoeA C-terminal domain-like"/>
    <property type="match status" value="1"/>
</dbReference>
<dbReference type="GO" id="GO:0005829">
    <property type="term" value="C:cytosol"/>
    <property type="evidence" value="ECO:0007669"/>
    <property type="project" value="TreeGrafter"/>
</dbReference>
<evidence type="ECO:0000256" key="8">
    <source>
        <dbReference type="SAM" id="MobiDB-lite"/>
    </source>
</evidence>
<evidence type="ECO:0000313" key="11">
    <source>
        <dbReference type="Proteomes" id="UP000005940"/>
    </source>
</evidence>
<comment type="pathway">
    <text evidence="2 7">Cofactor biosynthesis; molybdopterin biosynthesis.</text>
</comment>
<dbReference type="PANTHER" id="PTHR10192:SF5">
    <property type="entry name" value="GEPHYRIN"/>
    <property type="match status" value="1"/>
</dbReference>
<dbReference type="Gene3D" id="3.90.105.10">
    <property type="entry name" value="Molybdopterin biosynthesis moea protein, domain 2"/>
    <property type="match status" value="1"/>
</dbReference>
<evidence type="ECO:0000313" key="10">
    <source>
        <dbReference type="EMBL" id="QKM68691.1"/>
    </source>
</evidence>
<dbReference type="InterPro" id="IPR005110">
    <property type="entry name" value="MoeA_linker/N"/>
</dbReference>
<dbReference type="InterPro" id="IPR036425">
    <property type="entry name" value="MoaB/Mog-like_dom_sf"/>
</dbReference>
<protein>
    <recommendedName>
        <fullName evidence="7">Molybdopterin molybdenumtransferase</fullName>
        <ecNumber evidence="7">2.10.1.1</ecNumber>
    </recommendedName>
</protein>
<feature type="compositionally biased region" description="Basic and acidic residues" evidence="8">
    <location>
        <begin position="121"/>
        <end position="132"/>
    </location>
</feature>
<sequence length="582" mass="59565">MGAGRSSGRSPRPDQEQGQGQDQGEDDRDWCADWDRVFDVSDVSDVSDVLDRGPDGTGRVPSPGHSGSPSGPDGSGGGPSPAPGHDPGRDPDSGPNSGPGDPPGPDPEVPFVDFAEGLDDDPVRPPDRKRSTEGTGAGAHDAVEDALALVGRRTAVPDGPPPAAAAPPPSRPGGTSSSRPRAVPWPEARRLAARTGRETARRTGTDGDRVHRAPLEHSLGLVLAEELPALCDLPSFDTSAMDGWAVAGPGPWTVDGDAPVLAGRADPPPLPDGTAVRIATGARIPPETTAVIRSEHAQLDLTRQLLSADRAVVPGQDIRPRAQECRTGELLLPAGALVTPAVLGLAAAAGYDALAVVARPTVEVLVLGDELLDKGLPREGLIRDALGPMTGPWLRALGAEVVATRRIGDDESALHRAVTSSTADLLVTTGGTAAGPVDHVHPVLRKAGAELLVDGVAVRPGHPMLLAGLPDGQGPRCVVGLPGNPLAAVSALLTLAAPLLRGLAGLPEPVPYTAPVRDEVTGHPRDTRLVPVVDHGEVLVPLRYSGPAMLRGIAAADGLAVVPPGGARPGDELEVLDLPLGR</sequence>
<dbReference type="SUPFAM" id="SSF53218">
    <property type="entry name" value="Molybdenum cofactor biosynthesis proteins"/>
    <property type="match status" value="1"/>
</dbReference>
<dbReference type="RefSeq" id="WP_006347999.1">
    <property type="nucleotide sequence ID" value="NZ_CP029159.1"/>
</dbReference>
<dbReference type="InterPro" id="IPR036135">
    <property type="entry name" value="MoeA_linker/N_sf"/>
</dbReference>
<dbReference type="GO" id="GO:0046872">
    <property type="term" value="F:metal ion binding"/>
    <property type="evidence" value="ECO:0007669"/>
    <property type="project" value="UniProtKB-UniRule"/>
</dbReference>
<evidence type="ECO:0000256" key="6">
    <source>
        <dbReference type="ARBA" id="ARBA00047317"/>
    </source>
</evidence>
<dbReference type="AlphaFoldDB" id="I2N281"/>
<evidence type="ECO:0000256" key="7">
    <source>
        <dbReference type="RuleBase" id="RU365090"/>
    </source>
</evidence>
<dbReference type="CDD" id="cd00887">
    <property type="entry name" value="MoeA"/>
    <property type="match status" value="1"/>
</dbReference>
<feature type="compositionally biased region" description="Low complexity" evidence="8">
    <location>
        <begin position="61"/>
        <end position="72"/>
    </location>
</feature>
<keyword evidence="7" id="KW-0460">Magnesium</keyword>
<dbReference type="Gene3D" id="3.40.980.10">
    <property type="entry name" value="MoaB/Mog-like domain"/>
    <property type="match status" value="1"/>
</dbReference>
<dbReference type="SUPFAM" id="SSF63882">
    <property type="entry name" value="MoeA N-terminal region -like"/>
    <property type="match status" value="1"/>
</dbReference>
<dbReference type="GO" id="GO:0006777">
    <property type="term" value="P:Mo-molybdopterin cofactor biosynthetic process"/>
    <property type="evidence" value="ECO:0007669"/>
    <property type="project" value="UniProtKB-UniRule"/>
</dbReference>
<evidence type="ECO:0000256" key="4">
    <source>
        <dbReference type="ARBA" id="ARBA00022505"/>
    </source>
</evidence>
<dbReference type="Pfam" id="PF03454">
    <property type="entry name" value="MoeA_C"/>
    <property type="match status" value="1"/>
</dbReference>
<dbReference type="InterPro" id="IPR005111">
    <property type="entry name" value="MoeA_C_domain_IV"/>
</dbReference>
<comment type="catalytic activity">
    <reaction evidence="6">
        <text>adenylyl-molybdopterin + molybdate = Mo-molybdopterin + AMP + H(+)</text>
        <dbReference type="Rhea" id="RHEA:35047"/>
        <dbReference type="ChEBI" id="CHEBI:15378"/>
        <dbReference type="ChEBI" id="CHEBI:36264"/>
        <dbReference type="ChEBI" id="CHEBI:62727"/>
        <dbReference type="ChEBI" id="CHEBI:71302"/>
        <dbReference type="ChEBI" id="CHEBI:456215"/>
        <dbReference type="EC" id="2.10.1.1"/>
    </reaction>
</comment>
<dbReference type="Gene3D" id="2.40.340.10">
    <property type="entry name" value="MoeA, C-terminal, domain IV"/>
    <property type="match status" value="1"/>
</dbReference>
<comment type="function">
    <text evidence="1 7">Catalyzes the insertion of molybdate into adenylated molybdopterin with the concomitant release of AMP.</text>
</comment>
<dbReference type="Pfam" id="PF00994">
    <property type="entry name" value="MoCF_biosynth"/>
    <property type="match status" value="1"/>
</dbReference>
<dbReference type="InterPro" id="IPR038987">
    <property type="entry name" value="MoeA-like"/>
</dbReference>
<evidence type="ECO:0000256" key="1">
    <source>
        <dbReference type="ARBA" id="ARBA00002901"/>
    </source>
</evidence>
<feature type="region of interest" description="Disordered" evidence="8">
    <location>
        <begin position="1"/>
        <end position="210"/>
    </location>
</feature>
<dbReference type="UniPathway" id="UPA00344"/>
<dbReference type="Proteomes" id="UP000005940">
    <property type="component" value="Chromosome"/>
</dbReference>
<keyword evidence="5 7" id="KW-0501">Molybdenum cofactor biosynthesis</keyword>
<dbReference type="EC" id="2.10.1.1" evidence="7"/>
<evidence type="ECO:0000256" key="3">
    <source>
        <dbReference type="ARBA" id="ARBA00010763"/>
    </source>
</evidence>
<dbReference type="SMART" id="SM00852">
    <property type="entry name" value="MoCF_biosynth"/>
    <property type="match status" value="1"/>
</dbReference>
<organism evidence="10 11">
    <name type="scientific">Streptomyces tsukubensis (strain DSM 42081 / NBRC 108919 / NRRL 18488 / 9993)</name>
    <dbReference type="NCBI Taxonomy" id="1114943"/>
    <lineage>
        <taxon>Bacteria</taxon>
        <taxon>Bacillati</taxon>
        <taxon>Actinomycetota</taxon>
        <taxon>Actinomycetes</taxon>
        <taxon>Kitasatosporales</taxon>
        <taxon>Streptomycetaceae</taxon>
        <taxon>Streptomyces</taxon>
    </lineage>
</organism>
<evidence type="ECO:0000256" key="2">
    <source>
        <dbReference type="ARBA" id="ARBA00005046"/>
    </source>
</evidence>
<dbReference type="PANTHER" id="PTHR10192">
    <property type="entry name" value="MOLYBDOPTERIN BIOSYNTHESIS PROTEIN"/>
    <property type="match status" value="1"/>
</dbReference>
<name>I2N281_STRT9</name>
<proteinExistence type="inferred from homology"/>
<accession>I2N281</accession>